<organism evidence="6 7">
    <name type="scientific">Arthrobacter flavus</name>
    <dbReference type="NCBI Taxonomy" id="95172"/>
    <lineage>
        <taxon>Bacteria</taxon>
        <taxon>Bacillati</taxon>
        <taxon>Actinomycetota</taxon>
        <taxon>Actinomycetes</taxon>
        <taxon>Micrococcales</taxon>
        <taxon>Micrococcaceae</taxon>
        <taxon>Arthrobacter</taxon>
    </lineage>
</organism>
<sequence length="267" mass="29286">MKTYEQITNSTNFEPLNAAGRGTTGLLDDSQNNIPILAEDMLLLLMQPPHGRIAGESNLQHILAGAILTELVLDEAVLASVTFLGRTRITALPGRRPGDELLGLAWDYIAQKPRDAQRSIGILGKRLREPLMSRLLLRGEVHEIRLSALWVFPVVALTPGASTYRMQLVSSIRAALVDGTEPTKRTTALIGLLSASQTLPLLRWEIPWNPTSIRRAKNAEEGRWGLKPIVEPATRMAGLASSPDLAPHGRPIHLPPENDDDEGKHHD</sequence>
<evidence type="ECO:0000256" key="3">
    <source>
        <dbReference type="ARBA" id="ARBA00023121"/>
    </source>
</evidence>
<evidence type="ECO:0000256" key="4">
    <source>
        <dbReference type="ARBA" id="ARBA00023136"/>
    </source>
</evidence>
<dbReference type="EMBL" id="JBHUGA010000011">
    <property type="protein sequence ID" value="MFD1845911.1"/>
    <property type="molecule type" value="Genomic_DNA"/>
</dbReference>
<keyword evidence="4" id="KW-0472">Membrane</keyword>
<dbReference type="Proteomes" id="UP001597307">
    <property type="component" value="Unassembled WGS sequence"/>
</dbReference>
<comment type="subcellular location">
    <subcellularLocation>
        <location evidence="1">Golgi apparatus membrane</location>
        <topology evidence="1">Peripheral membrane protein</topology>
        <orientation evidence="1">Cytoplasmic side</orientation>
    </subcellularLocation>
</comment>
<evidence type="ECO:0000256" key="2">
    <source>
        <dbReference type="ARBA" id="ARBA00023034"/>
    </source>
</evidence>
<proteinExistence type="predicted"/>
<keyword evidence="3" id="KW-0446">Lipid-binding</keyword>
<evidence type="ECO:0000313" key="7">
    <source>
        <dbReference type="Proteomes" id="UP001597307"/>
    </source>
</evidence>
<evidence type="ECO:0000256" key="5">
    <source>
        <dbReference type="SAM" id="MobiDB-lite"/>
    </source>
</evidence>
<gene>
    <name evidence="6" type="ORF">ACFSFX_04805</name>
</gene>
<evidence type="ECO:0000313" key="6">
    <source>
        <dbReference type="EMBL" id="MFD1845911.1"/>
    </source>
</evidence>
<dbReference type="InterPro" id="IPR008628">
    <property type="entry name" value="GPP34-like"/>
</dbReference>
<reference evidence="7" key="1">
    <citation type="journal article" date="2019" name="Int. J. Syst. Evol. Microbiol.">
        <title>The Global Catalogue of Microorganisms (GCM) 10K type strain sequencing project: providing services to taxonomists for standard genome sequencing and annotation.</title>
        <authorList>
            <consortium name="The Broad Institute Genomics Platform"/>
            <consortium name="The Broad Institute Genome Sequencing Center for Infectious Disease"/>
            <person name="Wu L."/>
            <person name="Ma J."/>
        </authorList>
    </citation>
    <scope>NUCLEOTIDE SEQUENCE [LARGE SCALE GENOMIC DNA]</scope>
    <source>
        <strain evidence="7">JCM 11496</strain>
    </source>
</reference>
<keyword evidence="7" id="KW-1185">Reference proteome</keyword>
<dbReference type="Pfam" id="PF05719">
    <property type="entry name" value="GPP34"/>
    <property type="match status" value="1"/>
</dbReference>
<dbReference type="RefSeq" id="WP_343880534.1">
    <property type="nucleotide sequence ID" value="NZ_BAAAIJ010000047.1"/>
</dbReference>
<protein>
    <submittedName>
        <fullName evidence="6">GPP34 family phosphoprotein</fullName>
    </submittedName>
</protein>
<name>A0ABW4Q465_9MICC</name>
<keyword evidence="2" id="KW-0333">Golgi apparatus</keyword>
<evidence type="ECO:0000256" key="1">
    <source>
        <dbReference type="ARBA" id="ARBA00004255"/>
    </source>
</evidence>
<accession>A0ABW4Q465</accession>
<feature type="region of interest" description="Disordered" evidence="5">
    <location>
        <begin position="237"/>
        <end position="267"/>
    </location>
</feature>
<dbReference type="InterPro" id="IPR038261">
    <property type="entry name" value="GPP34-like_sf"/>
</dbReference>
<dbReference type="Gene3D" id="1.10.3630.10">
    <property type="entry name" value="yeast vps74-n-term truncation variant domain like"/>
    <property type="match status" value="1"/>
</dbReference>
<comment type="caution">
    <text evidence="6">The sequence shown here is derived from an EMBL/GenBank/DDBJ whole genome shotgun (WGS) entry which is preliminary data.</text>
</comment>